<dbReference type="InterPro" id="IPR003718">
    <property type="entry name" value="OsmC/Ohr_fam"/>
</dbReference>
<dbReference type="PANTHER" id="PTHR42830:SF1">
    <property type="entry name" value="OSMOTICALLY INDUCIBLE FAMILY PROTEIN"/>
    <property type="match status" value="1"/>
</dbReference>
<gene>
    <name evidence="1" type="ORF">CYY_007812</name>
</gene>
<dbReference type="OrthoDB" id="16314at2759"/>
<keyword evidence="2" id="KW-1185">Reference proteome</keyword>
<sequence length="145" mass="15694">MIKRIAKVIWNGPLMEGNGVINTQGLKNIKFSVPTRFNQDVEQSSSNPEELLISAHAGCFSMALSAELTKNKTPPKTINTTGELVMKNEPSGWKITDIHLVTKAVVPGASADVFNECAQRAKANCPVSKLFSGNCNVTLDAHLEK</sequence>
<evidence type="ECO:0000313" key="2">
    <source>
        <dbReference type="Proteomes" id="UP000695562"/>
    </source>
</evidence>
<dbReference type="InterPro" id="IPR015946">
    <property type="entry name" value="KH_dom-like_a/b"/>
</dbReference>
<dbReference type="Pfam" id="PF02566">
    <property type="entry name" value="OsmC"/>
    <property type="match status" value="1"/>
</dbReference>
<name>A0A8J4UQM6_9MYCE</name>
<evidence type="ECO:0008006" key="3">
    <source>
        <dbReference type="Google" id="ProtNLM"/>
    </source>
</evidence>
<evidence type="ECO:0000313" key="1">
    <source>
        <dbReference type="EMBL" id="KAF2070876.1"/>
    </source>
</evidence>
<dbReference type="EMBL" id="AJWJ01000437">
    <property type="protein sequence ID" value="KAF2070876.1"/>
    <property type="molecule type" value="Genomic_DNA"/>
</dbReference>
<accession>A0A8J4UQM6</accession>
<organism evidence="1 2">
    <name type="scientific">Polysphondylium violaceum</name>
    <dbReference type="NCBI Taxonomy" id="133409"/>
    <lineage>
        <taxon>Eukaryota</taxon>
        <taxon>Amoebozoa</taxon>
        <taxon>Evosea</taxon>
        <taxon>Eumycetozoa</taxon>
        <taxon>Dictyostelia</taxon>
        <taxon>Dictyosteliales</taxon>
        <taxon>Dictyosteliaceae</taxon>
        <taxon>Polysphondylium</taxon>
    </lineage>
</organism>
<dbReference type="NCBIfam" id="TIGR03562">
    <property type="entry name" value="osmo_induc_OsmC"/>
    <property type="match status" value="1"/>
</dbReference>
<protein>
    <recommendedName>
        <fullName evidence="3">OsmC family peroxiredoxin</fullName>
    </recommendedName>
</protein>
<dbReference type="InterPro" id="IPR052707">
    <property type="entry name" value="OsmC_Ohr_Peroxiredoxin"/>
</dbReference>
<reference evidence="1" key="1">
    <citation type="submission" date="2020-01" db="EMBL/GenBank/DDBJ databases">
        <title>Development of genomics and gene disruption for Polysphondylium violaceum indicates a role for the polyketide synthase stlB in stalk morphogenesis.</title>
        <authorList>
            <person name="Narita B."/>
            <person name="Kawabe Y."/>
            <person name="Kin K."/>
            <person name="Saito T."/>
            <person name="Gibbs R."/>
            <person name="Kuspa A."/>
            <person name="Muzny D."/>
            <person name="Queller D."/>
            <person name="Richards S."/>
            <person name="Strassman J."/>
            <person name="Sucgang R."/>
            <person name="Worley K."/>
            <person name="Schaap P."/>
        </authorList>
    </citation>
    <scope>NUCLEOTIDE SEQUENCE</scope>
    <source>
        <strain evidence="1">QSvi11</strain>
    </source>
</reference>
<dbReference type="Gene3D" id="3.30.300.20">
    <property type="match status" value="1"/>
</dbReference>
<dbReference type="AlphaFoldDB" id="A0A8J4UQM6"/>
<dbReference type="GO" id="GO:0006979">
    <property type="term" value="P:response to oxidative stress"/>
    <property type="evidence" value="ECO:0007669"/>
    <property type="project" value="InterPro"/>
</dbReference>
<comment type="caution">
    <text evidence="1">The sequence shown here is derived from an EMBL/GenBank/DDBJ whole genome shotgun (WGS) entry which is preliminary data.</text>
</comment>
<dbReference type="Proteomes" id="UP000695562">
    <property type="component" value="Unassembled WGS sequence"/>
</dbReference>
<dbReference type="InterPro" id="IPR036102">
    <property type="entry name" value="OsmC/Ohrsf"/>
</dbReference>
<dbReference type="InterPro" id="IPR019904">
    <property type="entry name" value="Peroxiredoxin_OsmC"/>
</dbReference>
<dbReference type="GO" id="GO:0004601">
    <property type="term" value="F:peroxidase activity"/>
    <property type="evidence" value="ECO:0007669"/>
    <property type="project" value="InterPro"/>
</dbReference>
<dbReference type="SUPFAM" id="SSF82784">
    <property type="entry name" value="OsmC-like"/>
    <property type="match status" value="1"/>
</dbReference>
<dbReference type="PANTHER" id="PTHR42830">
    <property type="entry name" value="OSMOTICALLY INDUCIBLE FAMILY PROTEIN"/>
    <property type="match status" value="1"/>
</dbReference>
<proteinExistence type="predicted"/>